<dbReference type="PANTHER" id="PTHR48081">
    <property type="entry name" value="AB HYDROLASE SUPERFAMILY PROTEIN C4A8.06C"/>
    <property type="match status" value="1"/>
</dbReference>
<organism evidence="4 5">
    <name type="scientific">Chryseobacterium aquaticum</name>
    <dbReference type="NCBI Taxonomy" id="452084"/>
    <lineage>
        <taxon>Bacteria</taxon>
        <taxon>Pseudomonadati</taxon>
        <taxon>Bacteroidota</taxon>
        <taxon>Flavobacteriia</taxon>
        <taxon>Flavobacteriales</taxon>
        <taxon>Weeksellaceae</taxon>
        <taxon>Chryseobacterium group</taxon>
        <taxon>Chryseobacterium</taxon>
    </lineage>
</organism>
<dbReference type="GO" id="GO:0016787">
    <property type="term" value="F:hydrolase activity"/>
    <property type="evidence" value="ECO:0007669"/>
    <property type="project" value="UniProtKB-KW"/>
</dbReference>
<comment type="caution">
    <text evidence="4">The sequence shown here is derived from an EMBL/GenBank/DDBJ whole genome shotgun (WGS) entry which is preliminary data.</text>
</comment>
<dbReference type="InterPro" id="IPR029058">
    <property type="entry name" value="AB_hydrolase_fold"/>
</dbReference>
<gene>
    <name evidence="4" type="ORF">AR438_15120</name>
</gene>
<name>A0A0Q3LMJ5_9FLAO</name>
<evidence type="ECO:0000256" key="2">
    <source>
        <dbReference type="SAM" id="Phobius"/>
    </source>
</evidence>
<dbReference type="InterPro" id="IPR050300">
    <property type="entry name" value="GDXG_lipolytic_enzyme"/>
</dbReference>
<dbReference type="Proteomes" id="UP000051682">
    <property type="component" value="Unassembled WGS sequence"/>
</dbReference>
<keyword evidence="1" id="KW-0378">Hydrolase</keyword>
<dbReference type="AlphaFoldDB" id="A0A0Q3LMJ5"/>
<accession>A0A0Q3LMJ5</accession>
<evidence type="ECO:0000313" key="4">
    <source>
        <dbReference type="EMBL" id="KQK24521.1"/>
    </source>
</evidence>
<feature type="transmembrane region" description="Helical" evidence="2">
    <location>
        <begin position="9"/>
        <end position="29"/>
    </location>
</feature>
<keyword evidence="2" id="KW-0812">Transmembrane</keyword>
<proteinExistence type="predicted"/>
<dbReference type="SUPFAM" id="SSF53474">
    <property type="entry name" value="alpha/beta-Hydrolases"/>
    <property type="match status" value="1"/>
</dbReference>
<evidence type="ECO:0000259" key="3">
    <source>
        <dbReference type="Pfam" id="PF20434"/>
    </source>
</evidence>
<dbReference type="PANTHER" id="PTHR48081:SF13">
    <property type="entry name" value="ALPHA_BETA HYDROLASE"/>
    <property type="match status" value="1"/>
</dbReference>
<dbReference type="STRING" id="452084.AR438_15120"/>
<keyword evidence="5" id="KW-1185">Reference proteome</keyword>
<dbReference type="OrthoDB" id="9777975at2"/>
<dbReference type="Gene3D" id="3.40.50.1820">
    <property type="entry name" value="alpha/beta hydrolase"/>
    <property type="match status" value="1"/>
</dbReference>
<dbReference type="Pfam" id="PF20434">
    <property type="entry name" value="BD-FAE"/>
    <property type="match status" value="1"/>
</dbReference>
<dbReference type="InterPro" id="IPR049492">
    <property type="entry name" value="BD-FAE-like_dom"/>
</dbReference>
<evidence type="ECO:0000313" key="5">
    <source>
        <dbReference type="Proteomes" id="UP000051682"/>
    </source>
</evidence>
<protein>
    <submittedName>
        <fullName evidence="4">Esterase</fullName>
    </submittedName>
</protein>
<dbReference type="RefSeq" id="WP_056016802.1">
    <property type="nucleotide sequence ID" value="NZ_LLYZ01000020.1"/>
</dbReference>
<evidence type="ECO:0000256" key="1">
    <source>
        <dbReference type="ARBA" id="ARBA00022801"/>
    </source>
</evidence>
<keyword evidence="2" id="KW-0472">Membrane</keyword>
<reference evidence="4 5" key="1">
    <citation type="submission" date="2015-10" db="EMBL/GenBank/DDBJ databases">
        <title>Chryseobacterium aquaticum genome.</title>
        <authorList>
            <person name="Newman J.D."/>
            <person name="Ferguson M.B."/>
            <person name="Miller J.R."/>
        </authorList>
    </citation>
    <scope>NUCLEOTIDE SEQUENCE [LARGE SCALE GENOMIC DNA]</scope>
    <source>
        <strain evidence="4 5">KCTC 12483</strain>
    </source>
</reference>
<sequence length="332" mass="37913">MNLSIKNTYFCRFFINLFFIFFFSASIFAQKPKSELLQEKTLVTENISYKKDGKGNPVSLDIYRPKNSSQKNLPVVIYLHGGAWVEGDKLITADNYVENTILKLIEKDFIVISANYRLVSEDIHFPAPVEDTKDIVRWVRKNAVQYQFDAENIGFWGVSAGAHLSLLSAYTNENTFKGDPELSQYSSKVNYVVDNFGPTDMNRLLHTRAPKPLLFIVGLISKKIIDIRTKLAKGITGYDIKTERKKVIEFCKTISPLSYNQNTVPTLILHGDKDKIAPIRHSKRLRKMLEKSNTENSLIVVKKGDHGFRTTDATYQNELNDAMVNFIISQKK</sequence>
<keyword evidence="2" id="KW-1133">Transmembrane helix</keyword>
<dbReference type="EMBL" id="LLYZ01000020">
    <property type="protein sequence ID" value="KQK24521.1"/>
    <property type="molecule type" value="Genomic_DNA"/>
</dbReference>
<feature type="domain" description="BD-FAE-like" evidence="3">
    <location>
        <begin position="60"/>
        <end position="289"/>
    </location>
</feature>